<dbReference type="AlphaFoldDB" id="A0A6G0Z3Y2"/>
<accession>A0A6G0Z3Y2</accession>
<evidence type="ECO:0000313" key="2">
    <source>
        <dbReference type="Proteomes" id="UP000478052"/>
    </source>
</evidence>
<sequence length="61" mass="6663">MADSFSRTTAVKSPSGRRTFYAHCRDVSGHTVVVVVAVGAVRRLRDTRGSDRNNGRTAKQT</sequence>
<dbReference type="Proteomes" id="UP000478052">
    <property type="component" value="Unassembled WGS sequence"/>
</dbReference>
<comment type="caution">
    <text evidence="1">The sequence shown here is derived from an EMBL/GenBank/DDBJ whole genome shotgun (WGS) entry which is preliminary data.</text>
</comment>
<gene>
    <name evidence="1" type="ORF">FWK35_00002020</name>
</gene>
<evidence type="ECO:0000313" key="1">
    <source>
        <dbReference type="EMBL" id="KAF0765391.1"/>
    </source>
</evidence>
<reference evidence="1 2" key="1">
    <citation type="submission" date="2019-08" db="EMBL/GenBank/DDBJ databases">
        <title>Whole genome of Aphis craccivora.</title>
        <authorList>
            <person name="Voronova N.V."/>
            <person name="Shulinski R.S."/>
            <person name="Bandarenka Y.V."/>
            <person name="Zhorov D.G."/>
            <person name="Warner D."/>
        </authorList>
    </citation>
    <scope>NUCLEOTIDE SEQUENCE [LARGE SCALE GENOMIC DNA]</scope>
    <source>
        <strain evidence="1">180601</strain>
        <tissue evidence="1">Whole Body</tissue>
    </source>
</reference>
<protein>
    <submittedName>
        <fullName evidence="1">Uncharacterized protein</fullName>
    </submittedName>
</protein>
<name>A0A6G0Z3Y2_APHCR</name>
<keyword evidence="2" id="KW-1185">Reference proteome</keyword>
<dbReference type="EMBL" id="VUJU01001412">
    <property type="protein sequence ID" value="KAF0765391.1"/>
    <property type="molecule type" value="Genomic_DNA"/>
</dbReference>
<organism evidence="1 2">
    <name type="scientific">Aphis craccivora</name>
    <name type="common">Cowpea aphid</name>
    <dbReference type="NCBI Taxonomy" id="307492"/>
    <lineage>
        <taxon>Eukaryota</taxon>
        <taxon>Metazoa</taxon>
        <taxon>Ecdysozoa</taxon>
        <taxon>Arthropoda</taxon>
        <taxon>Hexapoda</taxon>
        <taxon>Insecta</taxon>
        <taxon>Pterygota</taxon>
        <taxon>Neoptera</taxon>
        <taxon>Paraneoptera</taxon>
        <taxon>Hemiptera</taxon>
        <taxon>Sternorrhyncha</taxon>
        <taxon>Aphidomorpha</taxon>
        <taxon>Aphidoidea</taxon>
        <taxon>Aphididae</taxon>
        <taxon>Aphidini</taxon>
        <taxon>Aphis</taxon>
        <taxon>Aphis</taxon>
    </lineage>
</organism>
<proteinExistence type="predicted"/>